<proteinExistence type="predicted"/>
<organism evidence="1">
    <name type="scientific">Arundo donax</name>
    <name type="common">Giant reed</name>
    <name type="synonym">Donax arundinaceus</name>
    <dbReference type="NCBI Taxonomy" id="35708"/>
    <lineage>
        <taxon>Eukaryota</taxon>
        <taxon>Viridiplantae</taxon>
        <taxon>Streptophyta</taxon>
        <taxon>Embryophyta</taxon>
        <taxon>Tracheophyta</taxon>
        <taxon>Spermatophyta</taxon>
        <taxon>Magnoliopsida</taxon>
        <taxon>Liliopsida</taxon>
        <taxon>Poales</taxon>
        <taxon>Poaceae</taxon>
        <taxon>PACMAD clade</taxon>
        <taxon>Arundinoideae</taxon>
        <taxon>Arundineae</taxon>
        <taxon>Arundo</taxon>
    </lineage>
</organism>
<reference evidence="1" key="1">
    <citation type="submission" date="2014-09" db="EMBL/GenBank/DDBJ databases">
        <authorList>
            <person name="Magalhaes I.L.F."/>
            <person name="Oliveira U."/>
            <person name="Santos F.R."/>
            <person name="Vidigal T.H.D.A."/>
            <person name="Brescovit A.D."/>
            <person name="Santos A.J."/>
        </authorList>
    </citation>
    <scope>NUCLEOTIDE SEQUENCE</scope>
    <source>
        <tissue evidence="1">Shoot tissue taken approximately 20 cm above the soil surface</tissue>
    </source>
</reference>
<dbReference type="EMBL" id="GBRH01228935">
    <property type="protein sequence ID" value="JAD68960.1"/>
    <property type="molecule type" value="Transcribed_RNA"/>
</dbReference>
<accession>A0A0A9C6C2</accession>
<protein>
    <submittedName>
        <fullName evidence="1">Uncharacterized protein</fullName>
    </submittedName>
</protein>
<evidence type="ECO:0000313" key="1">
    <source>
        <dbReference type="EMBL" id="JAD68960.1"/>
    </source>
</evidence>
<name>A0A0A9C6C2_ARUDO</name>
<reference evidence="1" key="2">
    <citation type="journal article" date="2015" name="Data Brief">
        <title>Shoot transcriptome of the giant reed, Arundo donax.</title>
        <authorList>
            <person name="Barrero R.A."/>
            <person name="Guerrero F.D."/>
            <person name="Moolhuijzen P."/>
            <person name="Goolsby J.A."/>
            <person name="Tidwell J."/>
            <person name="Bellgard S.E."/>
            <person name="Bellgard M.I."/>
        </authorList>
    </citation>
    <scope>NUCLEOTIDE SEQUENCE</scope>
    <source>
        <tissue evidence="1">Shoot tissue taken approximately 20 cm above the soil surface</tissue>
    </source>
</reference>
<sequence length="11" mass="1418">MAWWCYSRLDS</sequence>